<dbReference type="SUPFAM" id="SSF54373">
    <property type="entry name" value="FAD-linked reductases, C-terminal domain"/>
    <property type="match status" value="1"/>
</dbReference>
<dbReference type="RefSeq" id="WP_380695562.1">
    <property type="nucleotide sequence ID" value="NZ_JBHRYR010000003.1"/>
</dbReference>
<gene>
    <name evidence="3" type="ORF">ACFOOG_08710</name>
</gene>
<dbReference type="EC" id="1.-.-.-" evidence="3"/>
<dbReference type="PANTHER" id="PTHR13847">
    <property type="entry name" value="SARCOSINE DEHYDROGENASE-RELATED"/>
    <property type="match status" value="1"/>
</dbReference>
<name>A0ABV7ZXN5_9GAMM</name>
<protein>
    <submittedName>
        <fullName evidence="3">NAD(P)/FAD-dependent oxidoreductase</fullName>
        <ecNumber evidence="3">1.-.-.-</ecNumber>
    </submittedName>
</protein>
<comment type="caution">
    <text evidence="3">The sequence shown here is derived from an EMBL/GenBank/DDBJ whole genome shotgun (WGS) entry which is preliminary data.</text>
</comment>
<dbReference type="Proteomes" id="UP001595617">
    <property type="component" value="Unassembled WGS sequence"/>
</dbReference>
<keyword evidence="1 3" id="KW-0560">Oxidoreductase</keyword>
<accession>A0ABV7ZXN5</accession>
<evidence type="ECO:0000313" key="3">
    <source>
        <dbReference type="EMBL" id="MFC3852910.1"/>
    </source>
</evidence>
<evidence type="ECO:0000313" key="4">
    <source>
        <dbReference type="Proteomes" id="UP001595617"/>
    </source>
</evidence>
<evidence type="ECO:0000256" key="1">
    <source>
        <dbReference type="ARBA" id="ARBA00023002"/>
    </source>
</evidence>
<dbReference type="InterPro" id="IPR036188">
    <property type="entry name" value="FAD/NAD-bd_sf"/>
</dbReference>
<proteinExistence type="predicted"/>
<evidence type="ECO:0000259" key="2">
    <source>
        <dbReference type="Pfam" id="PF01266"/>
    </source>
</evidence>
<dbReference type="SUPFAM" id="SSF51905">
    <property type="entry name" value="FAD/NAD(P)-binding domain"/>
    <property type="match status" value="1"/>
</dbReference>
<dbReference type="Gene3D" id="3.50.50.60">
    <property type="entry name" value="FAD/NAD(P)-binding domain"/>
    <property type="match status" value="2"/>
</dbReference>
<dbReference type="InterPro" id="IPR006076">
    <property type="entry name" value="FAD-dep_OxRdtase"/>
</dbReference>
<dbReference type="EMBL" id="JBHRYR010000003">
    <property type="protein sequence ID" value="MFC3852910.1"/>
    <property type="molecule type" value="Genomic_DNA"/>
</dbReference>
<dbReference type="PANTHER" id="PTHR13847:SF289">
    <property type="entry name" value="GLYCINE OXIDASE"/>
    <property type="match status" value="1"/>
</dbReference>
<organism evidence="3 4">
    <name type="scientific">Saccharospirillum mangrovi</name>
    <dbReference type="NCBI Taxonomy" id="2161747"/>
    <lineage>
        <taxon>Bacteria</taxon>
        <taxon>Pseudomonadati</taxon>
        <taxon>Pseudomonadota</taxon>
        <taxon>Gammaproteobacteria</taxon>
        <taxon>Oceanospirillales</taxon>
        <taxon>Saccharospirillaceae</taxon>
        <taxon>Saccharospirillum</taxon>
    </lineage>
</organism>
<sequence length="415" mass="46318">MTKQTIVLGAGMVGVSVAWHLAQRGRDVLLLDRRPPGQETSFGNAGIIQRESVAPYAFPRDMKTILKVLPNRRIDIRYRPAGMVAAASPLFSYWLNSMPDRYKKIVPEYASIIALCTDEHEPMIVAAQAQKLVQKKGWLQLFRTDEALRDALLNAAEARTMGVEFALLQRAELEQIQPGLSSSIIAAIHWQNSWTVESPGDLVQAYAQHAETMGVTFVQADIQCIDQHSGGWQVTTATGTYDAAEIVVALGPWSQRYLAPLGYDFPLFVKRGYHMHYRQPQDQQATLNYWLMDSEKGYLLEPMKYGIRLTTGAELANLEAPPSYSQLDAAEHEARKLFGIGERADPIPWKGARPCLPDMKPIIGPALKHEGLWLAFGHGHQGFTLGPPTGRLLAELMDGEPTAIDMRPFRAERFR</sequence>
<reference evidence="4" key="1">
    <citation type="journal article" date="2019" name="Int. J. Syst. Evol. Microbiol.">
        <title>The Global Catalogue of Microorganisms (GCM) 10K type strain sequencing project: providing services to taxonomists for standard genome sequencing and annotation.</title>
        <authorList>
            <consortium name="The Broad Institute Genomics Platform"/>
            <consortium name="The Broad Institute Genome Sequencing Center for Infectious Disease"/>
            <person name="Wu L."/>
            <person name="Ma J."/>
        </authorList>
    </citation>
    <scope>NUCLEOTIDE SEQUENCE [LARGE SCALE GENOMIC DNA]</scope>
    <source>
        <strain evidence="4">IBRC 10765</strain>
    </source>
</reference>
<dbReference type="GO" id="GO:0016491">
    <property type="term" value="F:oxidoreductase activity"/>
    <property type="evidence" value="ECO:0007669"/>
    <property type="project" value="UniProtKB-KW"/>
</dbReference>
<dbReference type="Pfam" id="PF01266">
    <property type="entry name" value="DAO"/>
    <property type="match status" value="1"/>
</dbReference>
<dbReference type="Gene3D" id="3.30.9.10">
    <property type="entry name" value="D-Amino Acid Oxidase, subunit A, domain 2"/>
    <property type="match status" value="1"/>
</dbReference>
<keyword evidence="4" id="KW-1185">Reference proteome</keyword>
<feature type="domain" description="FAD dependent oxidoreductase" evidence="2">
    <location>
        <begin position="6"/>
        <end position="396"/>
    </location>
</feature>